<name>A0ABQ7J8L0_9APIC</name>
<dbReference type="Pfam" id="PF00085">
    <property type="entry name" value="Thioredoxin"/>
    <property type="match status" value="1"/>
</dbReference>
<feature type="domain" description="Thioredoxin" evidence="1">
    <location>
        <begin position="91"/>
        <end position="176"/>
    </location>
</feature>
<dbReference type="SUPFAM" id="SSF52833">
    <property type="entry name" value="Thioredoxin-like"/>
    <property type="match status" value="1"/>
</dbReference>
<dbReference type="Proteomes" id="UP000823046">
    <property type="component" value="Unassembled WGS sequence"/>
</dbReference>
<protein>
    <submittedName>
        <fullName evidence="2">Thioredoxin domain-containing protein</fullName>
    </submittedName>
</protein>
<reference evidence="2 3" key="1">
    <citation type="journal article" date="2020" name="bioRxiv">
        <title>Metabolic contributions of an alphaproteobacterial endosymbiont in the apicomplexan Cardiosporidium cionae.</title>
        <authorList>
            <person name="Hunter E.S."/>
            <person name="Paight C.J."/>
            <person name="Lane C.E."/>
        </authorList>
    </citation>
    <scope>NUCLEOTIDE SEQUENCE [LARGE SCALE GENOMIC DNA]</scope>
    <source>
        <strain evidence="2">ESH_2018</strain>
    </source>
</reference>
<dbReference type="Gene3D" id="3.40.30.10">
    <property type="entry name" value="Glutaredoxin"/>
    <property type="match status" value="1"/>
</dbReference>
<sequence length="217" mass="24743">MSANNKLTDIAHNLVLRQVLDEKYNKLKASGSNSASAAVDDCIDQAAADSKHWEHRDDDELYHIRERRIQELKNQQSKRSHLQKIGHGTYVEVTEEEFSTIIPQAQKAACHFYCEEFSRCKIIDSHIAKIAPVYLETRFIKMDARKCPFFTAKLRIRVLPTVVLFVDGNIVHSIVGFDDFGGYDLFPTSSLSQILLKYKAIDKMGDECEDNSDIDES</sequence>
<dbReference type="InterPro" id="IPR036249">
    <property type="entry name" value="Thioredoxin-like_sf"/>
</dbReference>
<accession>A0ABQ7J8L0</accession>
<dbReference type="PANTHER" id="PTHR21148">
    <property type="entry name" value="THIOREDOXIN DOMAIN-CONTAINING PROTEIN 9"/>
    <property type="match status" value="1"/>
</dbReference>
<proteinExistence type="predicted"/>
<evidence type="ECO:0000313" key="2">
    <source>
        <dbReference type="EMBL" id="KAF8820331.1"/>
    </source>
</evidence>
<evidence type="ECO:0000313" key="3">
    <source>
        <dbReference type="Proteomes" id="UP000823046"/>
    </source>
</evidence>
<dbReference type="InterPro" id="IPR013766">
    <property type="entry name" value="Thioredoxin_domain"/>
</dbReference>
<gene>
    <name evidence="2" type="ORF">IE077_003284</name>
</gene>
<organism evidence="2 3">
    <name type="scientific">Cardiosporidium cionae</name>
    <dbReference type="NCBI Taxonomy" id="476202"/>
    <lineage>
        <taxon>Eukaryota</taxon>
        <taxon>Sar</taxon>
        <taxon>Alveolata</taxon>
        <taxon>Apicomplexa</taxon>
        <taxon>Aconoidasida</taxon>
        <taxon>Nephromycida</taxon>
        <taxon>Cardiosporidium</taxon>
    </lineage>
</organism>
<keyword evidence="3" id="KW-1185">Reference proteome</keyword>
<evidence type="ECO:0000259" key="1">
    <source>
        <dbReference type="Pfam" id="PF00085"/>
    </source>
</evidence>
<dbReference type="EMBL" id="JADAQX010000416">
    <property type="protein sequence ID" value="KAF8820331.1"/>
    <property type="molecule type" value="Genomic_DNA"/>
</dbReference>
<comment type="caution">
    <text evidence="2">The sequence shown here is derived from an EMBL/GenBank/DDBJ whole genome shotgun (WGS) entry which is preliminary data.</text>
</comment>
<dbReference type="CDD" id="cd02989">
    <property type="entry name" value="Phd_like_TxnDC9"/>
    <property type="match status" value="1"/>
</dbReference>